<name>A0ABX9P8G4_9GAMM</name>
<organism evidence="1 2">
    <name type="scientific">Rahnella inusitata</name>
    <dbReference type="NCBI Taxonomy" id="58169"/>
    <lineage>
        <taxon>Bacteria</taxon>
        <taxon>Pseudomonadati</taxon>
        <taxon>Pseudomonadota</taxon>
        <taxon>Gammaproteobacteria</taxon>
        <taxon>Enterobacterales</taxon>
        <taxon>Yersiniaceae</taxon>
        <taxon>Rahnella</taxon>
    </lineage>
</organism>
<proteinExistence type="predicted"/>
<keyword evidence="2" id="KW-1185">Reference proteome</keyword>
<sequence>MIKWSEENDSDVNHSIALLTGEEPEKWYPYGGVKGKDYCNNPSDAWPIICANKISINFKELQSDPLWLAEIQSPDGQWQAQSIRPLRAAMICFLLSKESKACVE</sequence>
<dbReference type="Proteomes" id="UP000284119">
    <property type="component" value="Unassembled WGS sequence"/>
</dbReference>
<dbReference type="Pfam" id="PF10765">
    <property type="entry name" value="Phage_P22_NinX"/>
    <property type="match status" value="1"/>
</dbReference>
<evidence type="ECO:0000313" key="2">
    <source>
        <dbReference type="Proteomes" id="UP000284119"/>
    </source>
</evidence>
<reference evidence="1 2" key="1">
    <citation type="submission" date="2018-09" db="EMBL/GenBank/DDBJ databases">
        <authorList>
            <person name="Le Fleche-Mateos A."/>
        </authorList>
    </citation>
    <scope>NUCLEOTIDE SEQUENCE [LARGE SCALE GENOMIC DNA]</scope>
    <source>
        <strain evidence="1 2">DSM 30078</strain>
    </source>
</reference>
<dbReference type="EMBL" id="RAHG01000001">
    <property type="protein sequence ID" value="RJT16427.1"/>
    <property type="molecule type" value="Genomic_DNA"/>
</dbReference>
<protein>
    <submittedName>
        <fullName evidence="1">DUF2591 domain-containing protein</fullName>
    </submittedName>
</protein>
<dbReference type="RefSeq" id="WP_112168836.1">
    <property type="nucleotide sequence ID" value="NZ_CBCPIW010000009.1"/>
</dbReference>
<dbReference type="InterPro" id="IPR019701">
    <property type="entry name" value="Phage_P22_NinX"/>
</dbReference>
<accession>A0ABX9P8G4</accession>
<evidence type="ECO:0000313" key="1">
    <source>
        <dbReference type="EMBL" id="RJT16427.1"/>
    </source>
</evidence>
<comment type="caution">
    <text evidence="1">The sequence shown here is derived from an EMBL/GenBank/DDBJ whole genome shotgun (WGS) entry which is preliminary data.</text>
</comment>
<gene>
    <name evidence="1" type="ORF">D5396_02470</name>
</gene>
<dbReference type="GeneID" id="88080304"/>